<organism evidence="3 4">
    <name type="scientific">Phytophthora palmivora</name>
    <dbReference type="NCBI Taxonomy" id="4796"/>
    <lineage>
        <taxon>Eukaryota</taxon>
        <taxon>Sar</taxon>
        <taxon>Stramenopiles</taxon>
        <taxon>Oomycota</taxon>
        <taxon>Peronosporomycetes</taxon>
        <taxon>Peronosporales</taxon>
        <taxon>Peronosporaceae</taxon>
        <taxon>Phytophthora</taxon>
    </lineage>
</organism>
<feature type="compositionally biased region" description="Low complexity" evidence="1">
    <location>
        <begin position="110"/>
        <end position="120"/>
    </location>
</feature>
<evidence type="ECO:0000313" key="3">
    <source>
        <dbReference type="EMBL" id="POM70457.1"/>
    </source>
</evidence>
<dbReference type="InterPro" id="IPR013103">
    <property type="entry name" value="RVT_2"/>
</dbReference>
<feature type="non-terminal residue" evidence="3">
    <location>
        <position position="1"/>
    </location>
</feature>
<evidence type="ECO:0000313" key="4">
    <source>
        <dbReference type="Proteomes" id="UP000237271"/>
    </source>
</evidence>
<dbReference type="AlphaFoldDB" id="A0A2P4XY18"/>
<feature type="region of interest" description="Disordered" evidence="1">
    <location>
        <begin position="110"/>
        <end position="199"/>
    </location>
</feature>
<dbReference type="EMBL" id="NCKW01007008">
    <property type="protein sequence ID" value="POM70457.1"/>
    <property type="molecule type" value="Genomic_DNA"/>
</dbReference>
<accession>A0A2P4XY18</accession>
<dbReference type="Pfam" id="PF07727">
    <property type="entry name" value="RVT_2"/>
    <property type="match status" value="1"/>
</dbReference>
<feature type="compositionally biased region" description="Acidic residues" evidence="1">
    <location>
        <begin position="121"/>
        <end position="131"/>
    </location>
</feature>
<reference evidence="3 4" key="1">
    <citation type="journal article" date="2017" name="Genome Biol. Evol.">
        <title>Phytophthora megakarya and P. palmivora, closely related causal agents of cacao black pod rot, underwent increases in genome sizes and gene numbers by different mechanisms.</title>
        <authorList>
            <person name="Ali S.S."/>
            <person name="Shao J."/>
            <person name="Lary D.J."/>
            <person name="Kronmiller B."/>
            <person name="Shen D."/>
            <person name="Strem M.D."/>
            <person name="Amoako-Attah I."/>
            <person name="Akrofi A.Y."/>
            <person name="Begoude B.A."/>
            <person name="Ten Hoopen G.M."/>
            <person name="Coulibaly K."/>
            <person name="Kebe B.I."/>
            <person name="Melnick R.L."/>
            <person name="Guiltinan M.J."/>
            <person name="Tyler B.M."/>
            <person name="Meinhardt L.W."/>
            <person name="Bailey B.A."/>
        </authorList>
    </citation>
    <scope>NUCLEOTIDE SEQUENCE [LARGE SCALE GENOMIC DNA]</scope>
    <source>
        <strain evidence="4">sbr112.9</strain>
        <tissue evidence="3">Mycelia</tissue>
    </source>
</reference>
<feature type="compositionally biased region" description="Basic residues" evidence="1">
    <location>
        <begin position="179"/>
        <end position="195"/>
    </location>
</feature>
<dbReference type="SUPFAM" id="SSF56672">
    <property type="entry name" value="DNA/RNA polymerases"/>
    <property type="match status" value="1"/>
</dbReference>
<keyword evidence="4" id="KW-1185">Reference proteome</keyword>
<dbReference type="InterPro" id="IPR043502">
    <property type="entry name" value="DNA/RNA_pol_sf"/>
</dbReference>
<sequence>KLVQRSRPVLMLRFSLYTIGYRTIDLCTGDMVIRRDIQPKEEITVDGDYVQKLLDKRYSGKRVQLPKEIPLVTLPRDISAYLPLAIEGGDAYSADNHSESVVNLPAFTNATASGGSSGESTSEDEDVDMEETGSSGSIGFNSTGNGETGTSLDNSELATSAATSSNTRTQTQSANSSHLHTRLPTRRSTRQRRPNSRYNAQTFVMTTTLMQCMLIGVVNEILNPTSVRDAMNSPQAAEWKKAMDAEYSSLMTNETWKLKYGIDYLATYSPVVRIESVRLVMILAIIFSLDLRQIDFVTAFLNGVLSGVTIYMEQPEGYDGGTGRVCMLLKGLYGLQQASRIWNNTLKKILLEIGFSQCSFDVGVFWRVGVKAIVILTVYVDDIVIAAKPEDCEVVIELLAANFEVKDLGRIKHLLGMEVSYKPGRLLTMAQTAYIERMAQ</sequence>
<evidence type="ECO:0000259" key="2">
    <source>
        <dbReference type="Pfam" id="PF07727"/>
    </source>
</evidence>
<protein>
    <submittedName>
        <fullName evidence="3">Integrase catalytic core protein</fullName>
    </submittedName>
</protein>
<dbReference type="Proteomes" id="UP000237271">
    <property type="component" value="Unassembled WGS sequence"/>
</dbReference>
<feature type="compositionally biased region" description="Polar residues" evidence="1">
    <location>
        <begin position="132"/>
        <end position="157"/>
    </location>
</feature>
<feature type="compositionally biased region" description="Low complexity" evidence="1">
    <location>
        <begin position="158"/>
        <end position="177"/>
    </location>
</feature>
<evidence type="ECO:0000256" key="1">
    <source>
        <dbReference type="SAM" id="MobiDB-lite"/>
    </source>
</evidence>
<feature type="domain" description="Reverse transcriptase Ty1/copia-type" evidence="2">
    <location>
        <begin position="243"/>
        <end position="438"/>
    </location>
</feature>
<dbReference type="OrthoDB" id="117560at2759"/>
<gene>
    <name evidence="3" type="ORF">PHPALM_13100</name>
</gene>
<proteinExistence type="predicted"/>
<name>A0A2P4XY18_9STRA</name>
<comment type="caution">
    <text evidence="3">The sequence shown here is derived from an EMBL/GenBank/DDBJ whole genome shotgun (WGS) entry which is preliminary data.</text>
</comment>